<evidence type="ECO:0000313" key="2">
    <source>
        <dbReference type="EMBL" id="GFN80929.1"/>
    </source>
</evidence>
<comment type="caution">
    <text evidence="2">The sequence shown here is derived from an EMBL/GenBank/DDBJ whole genome shotgun (WGS) entry which is preliminary data.</text>
</comment>
<dbReference type="Proteomes" id="UP000735302">
    <property type="component" value="Unassembled WGS sequence"/>
</dbReference>
<protein>
    <submittedName>
        <fullName evidence="2">Uncharacterized protein</fullName>
    </submittedName>
</protein>
<reference evidence="2 3" key="1">
    <citation type="journal article" date="2021" name="Elife">
        <title>Chloroplast acquisition without the gene transfer in kleptoplastic sea slugs, Plakobranchus ocellatus.</title>
        <authorList>
            <person name="Maeda T."/>
            <person name="Takahashi S."/>
            <person name="Yoshida T."/>
            <person name="Shimamura S."/>
            <person name="Takaki Y."/>
            <person name="Nagai Y."/>
            <person name="Toyoda A."/>
            <person name="Suzuki Y."/>
            <person name="Arimoto A."/>
            <person name="Ishii H."/>
            <person name="Satoh N."/>
            <person name="Nishiyama T."/>
            <person name="Hasebe M."/>
            <person name="Maruyama T."/>
            <person name="Minagawa J."/>
            <person name="Obokata J."/>
            <person name="Shigenobu S."/>
        </authorList>
    </citation>
    <scope>NUCLEOTIDE SEQUENCE [LARGE SCALE GENOMIC DNA]</scope>
</reference>
<name>A0AAV3YD08_9GAST</name>
<proteinExistence type="predicted"/>
<feature type="region of interest" description="Disordered" evidence="1">
    <location>
        <begin position="38"/>
        <end position="63"/>
    </location>
</feature>
<dbReference type="EMBL" id="BLXT01000849">
    <property type="protein sequence ID" value="GFN80929.1"/>
    <property type="molecule type" value="Genomic_DNA"/>
</dbReference>
<evidence type="ECO:0000313" key="3">
    <source>
        <dbReference type="Proteomes" id="UP000735302"/>
    </source>
</evidence>
<organism evidence="2 3">
    <name type="scientific">Plakobranchus ocellatus</name>
    <dbReference type="NCBI Taxonomy" id="259542"/>
    <lineage>
        <taxon>Eukaryota</taxon>
        <taxon>Metazoa</taxon>
        <taxon>Spiralia</taxon>
        <taxon>Lophotrochozoa</taxon>
        <taxon>Mollusca</taxon>
        <taxon>Gastropoda</taxon>
        <taxon>Heterobranchia</taxon>
        <taxon>Euthyneura</taxon>
        <taxon>Panpulmonata</taxon>
        <taxon>Sacoglossa</taxon>
        <taxon>Placobranchoidea</taxon>
        <taxon>Plakobranchidae</taxon>
        <taxon>Plakobranchus</taxon>
    </lineage>
</organism>
<keyword evidence="3" id="KW-1185">Reference proteome</keyword>
<gene>
    <name evidence="2" type="ORF">PoB_000743500</name>
</gene>
<dbReference type="AlphaFoldDB" id="A0AAV3YD08"/>
<evidence type="ECO:0000256" key="1">
    <source>
        <dbReference type="SAM" id="MobiDB-lite"/>
    </source>
</evidence>
<accession>A0AAV3YD08</accession>
<sequence>MNSPYTRLSGTPSGQGFGSYALTHNRRFPTDLRADSLSIVPTMPPQSPGKSAQPGILQPNDLSSSASPGIVPLPVLCPASSPFQCMVFLSVIRAASSPFLCSTWHCSSSSTQPGIVPPTALRPALTPSSASDSIVPPFRMD</sequence>